<evidence type="ECO:0000256" key="1">
    <source>
        <dbReference type="ARBA" id="ARBA00022679"/>
    </source>
</evidence>
<dbReference type="PANTHER" id="PTHR48045">
    <property type="entry name" value="UDP-GLYCOSYLTRANSFERASE 72B1"/>
    <property type="match status" value="1"/>
</dbReference>
<sequence length="550" mass="60680">MTLTKPAHFAVVPLAAWGHVRPILHLSLNLLALHPTLHLTLLLAPSVAPRVEKELKSANFAHIHKPSPPTSTGPSPDGTPMPEGRPAVERLQIVNIVSDKLKDVGKWDAATMAMEAQSYAETIPSYISMLFGGEQVDGFVNRFQDVAPGFIIYDVFQSFVPEVITATLGALNKPMPALLGFCPCNGAACFHHFAKAEHNGCLELMLNAVAADTAKGRDVWESWAEHGFESTGKVVKLPDLLPAYDYEYRPQQGAVPLPPQVCAQVSSSIHAVRHPATTALIIPALEDFEPENKVALPQELGKPVLMAGLQFPESTWEGVKTSRKTSNPDDERILSFLDRMEAKHGPRSVAYVSFGSAFFPASRPELVEYLLASLIENKVPFVFAHATELFNPPQSLIDMIEPYEDGESVKFAPQWQVLEHPATQFFLSHCGSNSTAEGILSGVPIVSMPFSADQGEFASMLANNFKVAIDLKQVKTFKEGLDRFNKLYDGTIVLGTEKAIKKEMAEVWTRVRGQEGDEMRKRMEGLREVAYKSWKQGKSRETMLGLQQYF</sequence>
<accession>A0A427Y3P6</accession>
<dbReference type="Proteomes" id="UP000279259">
    <property type="component" value="Unassembled WGS sequence"/>
</dbReference>
<keyword evidence="4" id="KW-1185">Reference proteome</keyword>
<evidence type="ECO:0000313" key="3">
    <source>
        <dbReference type="EMBL" id="RSH85706.1"/>
    </source>
</evidence>
<gene>
    <name evidence="3" type="ORF">EHS25_003847</name>
</gene>
<comment type="caution">
    <text evidence="3">The sequence shown here is derived from an EMBL/GenBank/DDBJ whole genome shotgun (WGS) entry which is preliminary data.</text>
</comment>
<dbReference type="SUPFAM" id="SSF53756">
    <property type="entry name" value="UDP-Glycosyltransferase/glycogen phosphorylase"/>
    <property type="match status" value="1"/>
</dbReference>
<dbReference type="PANTHER" id="PTHR48045:SF34">
    <property type="entry name" value="ISOFLAVONE 7-O-GLUCOSYLTRANSFERASE 1-LIKE"/>
    <property type="match status" value="1"/>
</dbReference>
<dbReference type="EMBL" id="RSCD01000019">
    <property type="protein sequence ID" value="RSH85706.1"/>
    <property type="molecule type" value="Genomic_DNA"/>
</dbReference>
<organism evidence="3 4">
    <name type="scientific">Saitozyma podzolica</name>
    <dbReference type="NCBI Taxonomy" id="1890683"/>
    <lineage>
        <taxon>Eukaryota</taxon>
        <taxon>Fungi</taxon>
        <taxon>Dikarya</taxon>
        <taxon>Basidiomycota</taxon>
        <taxon>Agaricomycotina</taxon>
        <taxon>Tremellomycetes</taxon>
        <taxon>Tremellales</taxon>
        <taxon>Trimorphomycetaceae</taxon>
        <taxon>Saitozyma</taxon>
    </lineage>
</organism>
<dbReference type="GO" id="GO:0008194">
    <property type="term" value="F:UDP-glycosyltransferase activity"/>
    <property type="evidence" value="ECO:0007669"/>
    <property type="project" value="InterPro"/>
</dbReference>
<keyword evidence="1" id="KW-0808">Transferase</keyword>
<name>A0A427Y3P6_9TREE</name>
<dbReference type="STRING" id="1890683.A0A427Y3P6"/>
<feature type="region of interest" description="Disordered" evidence="2">
    <location>
        <begin position="59"/>
        <end position="85"/>
    </location>
</feature>
<evidence type="ECO:0000256" key="2">
    <source>
        <dbReference type="SAM" id="MobiDB-lite"/>
    </source>
</evidence>
<proteinExistence type="predicted"/>
<dbReference type="Pfam" id="PF00201">
    <property type="entry name" value="UDPGT"/>
    <property type="match status" value="1"/>
</dbReference>
<dbReference type="OrthoDB" id="5835829at2759"/>
<dbReference type="InterPro" id="IPR002213">
    <property type="entry name" value="UDP_glucos_trans"/>
</dbReference>
<dbReference type="Gene3D" id="3.40.50.2000">
    <property type="entry name" value="Glycogen Phosphorylase B"/>
    <property type="match status" value="2"/>
</dbReference>
<protein>
    <recommendedName>
        <fullName evidence="5">UDP-glycosyltransferases domain-containing protein</fullName>
    </recommendedName>
</protein>
<evidence type="ECO:0008006" key="5">
    <source>
        <dbReference type="Google" id="ProtNLM"/>
    </source>
</evidence>
<evidence type="ECO:0000313" key="4">
    <source>
        <dbReference type="Proteomes" id="UP000279259"/>
    </source>
</evidence>
<feature type="compositionally biased region" description="Low complexity" evidence="2">
    <location>
        <begin position="72"/>
        <end position="82"/>
    </location>
</feature>
<dbReference type="AlphaFoldDB" id="A0A427Y3P6"/>
<reference evidence="3 4" key="1">
    <citation type="submission" date="2018-11" db="EMBL/GenBank/DDBJ databases">
        <title>Genome sequence of Saitozyma podzolica DSM 27192.</title>
        <authorList>
            <person name="Aliyu H."/>
            <person name="Gorte O."/>
            <person name="Ochsenreither K."/>
        </authorList>
    </citation>
    <scope>NUCLEOTIDE SEQUENCE [LARGE SCALE GENOMIC DNA]</scope>
    <source>
        <strain evidence="3 4">DSM 27192</strain>
    </source>
</reference>